<dbReference type="InterPro" id="IPR000524">
    <property type="entry name" value="Tscrpt_reg_HTH_GntR"/>
</dbReference>
<dbReference type="CDD" id="cd07377">
    <property type="entry name" value="WHTH_GntR"/>
    <property type="match status" value="1"/>
</dbReference>
<dbReference type="RefSeq" id="WP_076173309.1">
    <property type="nucleotide sequence ID" value="NZ_MRTP01000008.1"/>
</dbReference>
<keyword evidence="4" id="KW-0663">Pyridoxal phosphate</keyword>
<dbReference type="Gene3D" id="1.10.10.10">
    <property type="entry name" value="Winged helix-like DNA-binding domain superfamily/Winged helix DNA-binding domain"/>
    <property type="match status" value="1"/>
</dbReference>
<dbReference type="Gene3D" id="3.40.640.10">
    <property type="entry name" value="Type I PLP-dependent aspartate aminotransferase-like (Major domain)"/>
    <property type="match status" value="1"/>
</dbReference>
<feature type="domain" description="HTH gntR-type" evidence="8">
    <location>
        <begin position="12"/>
        <end position="80"/>
    </location>
</feature>
<comment type="caution">
    <text evidence="9">The sequence shown here is derived from an EMBL/GenBank/DDBJ whole genome shotgun (WGS) entry which is preliminary data.</text>
</comment>
<evidence type="ECO:0000313" key="9">
    <source>
        <dbReference type="EMBL" id="OMF51883.1"/>
    </source>
</evidence>
<dbReference type="SUPFAM" id="SSF53383">
    <property type="entry name" value="PLP-dependent transferases"/>
    <property type="match status" value="1"/>
</dbReference>
<evidence type="ECO:0000256" key="3">
    <source>
        <dbReference type="ARBA" id="ARBA00022576"/>
    </source>
</evidence>
<dbReference type="InterPro" id="IPR036390">
    <property type="entry name" value="WH_DNA-bd_sf"/>
</dbReference>
<comment type="cofactor">
    <cofactor evidence="1">
        <name>pyridoxal 5'-phosphate</name>
        <dbReference type="ChEBI" id="CHEBI:597326"/>
    </cofactor>
</comment>
<dbReference type="InterPro" id="IPR051446">
    <property type="entry name" value="HTH_trans_reg/aminotransferase"/>
</dbReference>
<evidence type="ECO:0000256" key="6">
    <source>
        <dbReference type="ARBA" id="ARBA00023125"/>
    </source>
</evidence>
<dbReference type="InterPro" id="IPR036388">
    <property type="entry name" value="WH-like_DNA-bd_sf"/>
</dbReference>
<keyword evidence="3" id="KW-0032">Aminotransferase</keyword>
<protein>
    <recommendedName>
        <fullName evidence="8">HTH gntR-type domain-containing protein</fullName>
    </recommendedName>
</protein>
<dbReference type="GO" id="GO:0008483">
    <property type="term" value="F:transaminase activity"/>
    <property type="evidence" value="ECO:0007669"/>
    <property type="project" value="UniProtKB-KW"/>
</dbReference>
<dbReference type="STRING" id="297318.BK138_23890"/>
<reference evidence="9 10" key="1">
    <citation type="submission" date="2016-11" db="EMBL/GenBank/DDBJ databases">
        <title>Paenibacillus species isolates.</title>
        <authorList>
            <person name="Beno S.M."/>
        </authorList>
    </citation>
    <scope>NUCLEOTIDE SEQUENCE [LARGE SCALE GENOMIC DNA]</scope>
    <source>
        <strain evidence="9 10">FSL R5-0378</strain>
    </source>
</reference>
<evidence type="ECO:0000256" key="4">
    <source>
        <dbReference type="ARBA" id="ARBA00022898"/>
    </source>
</evidence>
<evidence type="ECO:0000256" key="7">
    <source>
        <dbReference type="ARBA" id="ARBA00023163"/>
    </source>
</evidence>
<dbReference type="InterPro" id="IPR015421">
    <property type="entry name" value="PyrdxlP-dep_Trfase_major"/>
</dbReference>
<name>A0A1R1EJ84_9BACL</name>
<dbReference type="CDD" id="cd00609">
    <property type="entry name" value="AAT_like"/>
    <property type="match status" value="1"/>
</dbReference>
<keyword evidence="6" id="KW-0238">DNA-binding</keyword>
<proteinExistence type="inferred from homology"/>
<evidence type="ECO:0000259" key="8">
    <source>
        <dbReference type="PROSITE" id="PS50949"/>
    </source>
</evidence>
<sequence>MAQDPTGAQAADTKTRQVYSLLRERIFQGQYFAGMRLPSSRELAQELGVSRTLVVSVYEQLVAEGYLEGRLGSGTYVVDLENRKPARFEKSDQSFHSSRKQPDDGYGFDGVDFRPSFPSMQHVPRKKWREVAYKVYDQLDDWEYGYAGPAGHWGLRLQICDMLLNTKGILCDPEQVVVTAGATQAITLVCKLLLQPGETVISEDPTSTFIHGIFQTAGADIVPVPVDTQGLRVQDIPGQARPRLVFVTPSHQFPFGSILSIGRRMELLEYARNTGCFIIEDDYDSEFRYAGMPVHALRELDAERVIYIGTFSKNLFPALRIGYMVLPRDLVAPMEGIKRLMDMHTPTLDQAVLARFIADQHLQRHVTRMKRVYSRRRKLLIRSLSETFGNWIQVSGDAAGLHLIAEFSGHIFDEERVQALAEKGVRVYPAEKYAIVKGRFEDKLIMGFGDVAESQIPEGARRIAGVLREQGEQ</sequence>
<dbReference type="GO" id="GO:0003700">
    <property type="term" value="F:DNA-binding transcription factor activity"/>
    <property type="evidence" value="ECO:0007669"/>
    <property type="project" value="InterPro"/>
</dbReference>
<evidence type="ECO:0000256" key="5">
    <source>
        <dbReference type="ARBA" id="ARBA00023015"/>
    </source>
</evidence>
<dbReference type="Pfam" id="PF00392">
    <property type="entry name" value="GntR"/>
    <property type="match status" value="1"/>
</dbReference>
<keyword evidence="5" id="KW-0805">Transcription regulation</keyword>
<dbReference type="SMART" id="SM00345">
    <property type="entry name" value="HTH_GNTR"/>
    <property type="match status" value="1"/>
</dbReference>
<comment type="similarity">
    <text evidence="2">In the C-terminal section; belongs to the class-I pyridoxal-phosphate-dependent aminotransferase family.</text>
</comment>
<dbReference type="Proteomes" id="UP000187172">
    <property type="component" value="Unassembled WGS sequence"/>
</dbReference>
<dbReference type="EMBL" id="MRTP01000008">
    <property type="protein sequence ID" value="OMF51883.1"/>
    <property type="molecule type" value="Genomic_DNA"/>
</dbReference>
<keyword evidence="7" id="KW-0804">Transcription</keyword>
<organism evidence="9 10">
    <name type="scientific">Paenibacillus rhizosphaerae</name>
    <dbReference type="NCBI Taxonomy" id="297318"/>
    <lineage>
        <taxon>Bacteria</taxon>
        <taxon>Bacillati</taxon>
        <taxon>Bacillota</taxon>
        <taxon>Bacilli</taxon>
        <taxon>Bacillales</taxon>
        <taxon>Paenibacillaceae</taxon>
        <taxon>Paenibacillus</taxon>
    </lineage>
</organism>
<evidence type="ECO:0000256" key="1">
    <source>
        <dbReference type="ARBA" id="ARBA00001933"/>
    </source>
</evidence>
<dbReference type="PANTHER" id="PTHR46577">
    <property type="entry name" value="HTH-TYPE TRANSCRIPTIONAL REGULATORY PROTEIN GABR"/>
    <property type="match status" value="1"/>
</dbReference>
<evidence type="ECO:0000256" key="2">
    <source>
        <dbReference type="ARBA" id="ARBA00005384"/>
    </source>
</evidence>
<dbReference type="SUPFAM" id="SSF46785">
    <property type="entry name" value="Winged helix' DNA-binding domain"/>
    <property type="match status" value="1"/>
</dbReference>
<dbReference type="GO" id="GO:0030170">
    <property type="term" value="F:pyridoxal phosphate binding"/>
    <property type="evidence" value="ECO:0007669"/>
    <property type="project" value="InterPro"/>
</dbReference>
<dbReference type="InterPro" id="IPR004839">
    <property type="entry name" value="Aminotransferase_I/II_large"/>
</dbReference>
<keyword evidence="3" id="KW-0808">Transferase</keyword>
<gene>
    <name evidence="9" type="ORF">BK138_23890</name>
</gene>
<accession>A0A1R1EJ84</accession>
<dbReference type="PROSITE" id="PS50949">
    <property type="entry name" value="HTH_GNTR"/>
    <property type="match status" value="1"/>
</dbReference>
<dbReference type="PRINTS" id="PR00035">
    <property type="entry name" value="HTHGNTR"/>
</dbReference>
<keyword evidence="10" id="KW-1185">Reference proteome</keyword>
<dbReference type="InterPro" id="IPR015424">
    <property type="entry name" value="PyrdxlP-dep_Trfase"/>
</dbReference>
<evidence type="ECO:0000313" key="10">
    <source>
        <dbReference type="Proteomes" id="UP000187172"/>
    </source>
</evidence>
<dbReference type="Pfam" id="PF00155">
    <property type="entry name" value="Aminotran_1_2"/>
    <property type="match status" value="1"/>
</dbReference>
<dbReference type="GO" id="GO:0003677">
    <property type="term" value="F:DNA binding"/>
    <property type="evidence" value="ECO:0007669"/>
    <property type="project" value="UniProtKB-KW"/>
</dbReference>
<dbReference type="PANTHER" id="PTHR46577:SF1">
    <property type="entry name" value="HTH-TYPE TRANSCRIPTIONAL REGULATORY PROTEIN GABR"/>
    <property type="match status" value="1"/>
</dbReference>
<dbReference type="AlphaFoldDB" id="A0A1R1EJ84"/>